<dbReference type="AlphaFoldDB" id="A0AAE0T060"/>
<name>A0AAE0T060_9BIVA</name>
<reference evidence="1" key="3">
    <citation type="submission" date="2023-05" db="EMBL/GenBank/DDBJ databases">
        <authorList>
            <person name="Smith C.H."/>
        </authorList>
    </citation>
    <scope>NUCLEOTIDE SEQUENCE</scope>
    <source>
        <strain evidence="1">CHS0354</strain>
        <tissue evidence="1">Mantle</tissue>
    </source>
</reference>
<gene>
    <name evidence="1" type="ORF">CHS0354_037722</name>
</gene>
<reference evidence="1" key="2">
    <citation type="journal article" date="2021" name="Genome Biol. Evol.">
        <title>Developing a high-quality reference genome for a parasitic bivalve with doubly uniparental inheritance (Bivalvia: Unionida).</title>
        <authorList>
            <person name="Smith C.H."/>
        </authorList>
    </citation>
    <scope>NUCLEOTIDE SEQUENCE</scope>
    <source>
        <strain evidence="1">CHS0354</strain>
        <tissue evidence="1">Mantle</tissue>
    </source>
</reference>
<accession>A0AAE0T060</accession>
<protein>
    <submittedName>
        <fullName evidence="1">Uncharacterized protein</fullName>
    </submittedName>
</protein>
<dbReference type="Proteomes" id="UP001195483">
    <property type="component" value="Unassembled WGS sequence"/>
</dbReference>
<comment type="caution">
    <text evidence="1">The sequence shown here is derived from an EMBL/GenBank/DDBJ whole genome shotgun (WGS) entry which is preliminary data.</text>
</comment>
<sequence length="167" mass="18106">MLTVFLITDTAEQSSGHCTGKVFVAVYLEDKNYPRLETLASVFSKTAEFLRTLASCVYPGQPTNAYGSVVSPLLISQVAIVSIQSSITICSCIDGKEKLHPPSFLTMASANSANNKSSIVFPILKCRQNSWSSMLGIISSAKHFTLARSSRRANMPSKLISSSLYTE</sequence>
<reference evidence="1" key="1">
    <citation type="journal article" date="2021" name="Genome Biol. Evol.">
        <title>A High-Quality Reference Genome for a Parasitic Bivalve with Doubly Uniparental Inheritance (Bivalvia: Unionida).</title>
        <authorList>
            <person name="Smith C.H."/>
        </authorList>
    </citation>
    <scope>NUCLEOTIDE SEQUENCE</scope>
    <source>
        <strain evidence="1">CHS0354</strain>
    </source>
</reference>
<dbReference type="EMBL" id="JAEAOA010002205">
    <property type="protein sequence ID" value="KAK3601400.1"/>
    <property type="molecule type" value="Genomic_DNA"/>
</dbReference>
<keyword evidence="2" id="KW-1185">Reference proteome</keyword>
<evidence type="ECO:0000313" key="2">
    <source>
        <dbReference type="Proteomes" id="UP001195483"/>
    </source>
</evidence>
<proteinExistence type="predicted"/>
<organism evidence="1 2">
    <name type="scientific">Potamilus streckersoni</name>
    <dbReference type="NCBI Taxonomy" id="2493646"/>
    <lineage>
        <taxon>Eukaryota</taxon>
        <taxon>Metazoa</taxon>
        <taxon>Spiralia</taxon>
        <taxon>Lophotrochozoa</taxon>
        <taxon>Mollusca</taxon>
        <taxon>Bivalvia</taxon>
        <taxon>Autobranchia</taxon>
        <taxon>Heteroconchia</taxon>
        <taxon>Palaeoheterodonta</taxon>
        <taxon>Unionida</taxon>
        <taxon>Unionoidea</taxon>
        <taxon>Unionidae</taxon>
        <taxon>Ambleminae</taxon>
        <taxon>Lampsilini</taxon>
        <taxon>Potamilus</taxon>
    </lineage>
</organism>
<evidence type="ECO:0000313" key="1">
    <source>
        <dbReference type="EMBL" id="KAK3601400.1"/>
    </source>
</evidence>